<accession>A0A1L7WSG1</accession>
<gene>
    <name evidence="2" type="ORF">PAC_05571</name>
</gene>
<dbReference type="Proteomes" id="UP000184330">
    <property type="component" value="Unassembled WGS sequence"/>
</dbReference>
<proteinExistence type="predicted"/>
<name>A0A1L7WSG1_9HELO</name>
<evidence type="ECO:0000313" key="2">
    <source>
        <dbReference type="EMBL" id="CZR55683.1"/>
    </source>
</evidence>
<organism evidence="2 3">
    <name type="scientific">Phialocephala subalpina</name>
    <dbReference type="NCBI Taxonomy" id="576137"/>
    <lineage>
        <taxon>Eukaryota</taxon>
        <taxon>Fungi</taxon>
        <taxon>Dikarya</taxon>
        <taxon>Ascomycota</taxon>
        <taxon>Pezizomycotina</taxon>
        <taxon>Leotiomycetes</taxon>
        <taxon>Helotiales</taxon>
        <taxon>Mollisiaceae</taxon>
        <taxon>Phialocephala</taxon>
        <taxon>Phialocephala fortinii species complex</taxon>
    </lineage>
</organism>
<dbReference type="AlphaFoldDB" id="A0A1L7WSG1"/>
<protein>
    <submittedName>
        <fullName evidence="2">Uncharacterized protein</fullName>
    </submittedName>
</protein>
<feature type="region of interest" description="Disordered" evidence="1">
    <location>
        <begin position="97"/>
        <end position="143"/>
    </location>
</feature>
<sequence length="325" mass="36477">MLEFTHFGQREMSAVRETKVWFDIIRVETVLKIGWEDPLMKKIRIAIMIMDFFDWLPDQFIHEEPVTDLVGEFLDEGVGGVNWDDYYPDPSNFENIPQCDGSFSTDGSYQSGSTNEPPGSTNAKDNGEKGKGRPRTAYTGGRDPVTNRIQVNLRPKGTAEVRRKSYCSRRYFQTAQNSCIRVAYHDRRSQAPARAGESRERISSCCSVLTMLEALASKGGVWLSAGKVSTPRTLRGHIQLSCGIAVKIIDDVPVALNLLPRKDDSNIMILARGVGTFEDGVPVSYIAESAMQIWTSDSWDLISELREDVRSIEIDALAEVYFVNY</sequence>
<evidence type="ECO:0000313" key="3">
    <source>
        <dbReference type="Proteomes" id="UP000184330"/>
    </source>
</evidence>
<feature type="compositionally biased region" description="Polar residues" evidence="1">
    <location>
        <begin position="101"/>
        <end position="124"/>
    </location>
</feature>
<reference evidence="2 3" key="1">
    <citation type="submission" date="2016-03" db="EMBL/GenBank/DDBJ databases">
        <authorList>
            <person name="Ploux O."/>
        </authorList>
    </citation>
    <scope>NUCLEOTIDE SEQUENCE [LARGE SCALE GENOMIC DNA]</scope>
    <source>
        <strain evidence="2 3">UAMH 11012</strain>
    </source>
</reference>
<evidence type="ECO:0000256" key="1">
    <source>
        <dbReference type="SAM" id="MobiDB-lite"/>
    </source>
</evidence>
<keyword evidence="3" id="KW-1185">Reference proteome</keyword>
<dbReference type="EMBL" id="FJOG01000007">
    <property type="protein sequence ID" value="CZR55683.1"/>
    <property type="molecule type" value="Genomic_DNA"/>
</dbReference>
<dbReference type="OrthoDB" id="3563860at2759"/>